<dbReference type="Proteomes" id="UP000199375">
    <property type="component" value="Unassembled WGS sequence"/>
</dbReference>
<gene>
    <name evidence="5" type="ORF">GA0070558_1482</name>
</gene>
<evidence type="ECO:0000256" key="1">
    <source>
        <dbReference type="ARBA" id="ARBA00022741"/>
    </source>
</evidence>
<name>A0A1C4YHW3_9ACTN</name>
<dbReference type="SUPFAM" id="SSF52540">
    <property type="entry name" value="P-loop containing nucleoside triphosphate hydrolases"/>
    <property type="match status" value="2"/>
</dbReference>
<organism evidence="5 6">
    <name type="scientific">Micromonospora haikouensis</name>
    <dbReference type="NCBI Taxonomy" id="686309"/>
    <lineage>
        <taxon>Bacteria</taxon>
        <taxon>Bacillati</taxon>
        <taxon>Actinomycetota</taxon>
        <taxon>Actinomycetes</taxon>
        <taxon>Micromonosporales</taxon>
        <taxon>Micromonosporaceae</taxon>
        <taxon>Micromonospora</taxon>
    </lineage>
</organism>
<evidence type="ECO:0000259" key="3">
    <source>
        <dbReference type="PROSITE" id="PS51192"/>
    </source>
</evidence>
<dbReference type="InterPro" id="IPR011335">
    <property type="entry name" value="Restrct_endonuc-II-like"/>
</dbReference>
<dbReference type="EMBL" id="FMCW01000048">
    <property type="protein sequence ID" value="SCF20278.1"/>
    <property type="molecule type" value="Genomic_DNA"/>
</dbReference>
<dbReference type="Pfam" id="PF09369">
    <property type="entry name" value="MZB"/>
    <property type="match status" value="1"/>
</dbReference>
<dbReference type="Gene3D" id="3.40.960.10">
    <property type="entry name" value="VSR Endonuclease"/>
    <property type="match status" value="1"/>
</dbReference>
<dbReference type="PANTHER" id="PTHR47957">
    <property type="entry name" value="ATP-DEPENDENT HELICASE HRQ1"/>
    <property type="match status" value="1"/>
</dbReference>
<dbReference type="GO" id="GO:0005524">
    <property type="term" value="F:ATP binding"/>
    <property type="evidence" value="ECO:0007669"/>
    <property type="project" value="UniProtKB-KW"/>
</dbReference>
<dbReference type="PROSITE" id="PS51192">
    <property type="entry name" value="HELICASE_ATP_BIND_1"/>
    <property type="match status" value="1"/>
</dbReference>
<dbReference type="InterPro" id="IPR014001">
    <property type="entry name" value="Helicase_ATP-bd"/>
</dbReference>
<keyword evidence="1" id="KW-0547">Nucleotide-binding</keyword>
<evidence type="ECO:0000313" key="5">
    <source>
        <dbReference type="EMBL" id="SCF20278.1"/>
    </source>
</evidence>
<accession>A0A1C4YHW3</accession>
<keyword evidence="5" id="KW-0378">Hydrolase</keyword>
<dbReference type="GO" id="GO:0036297">
    <property type="term" value="P:interstrand cross-link repair"/>
    <property type="evidence" value="ECO:0007669"/>
    <property type="project" value="TreeGrafter"/>
</dbReference>
<reference evidence="5 6" key="1">
    <citation type="submission" date="2016-06" db="EMBL/GenBank/DDBJ databases">
        <authorList>
            <person name="Kjaerup R.B."/>
            <person name="Dalgaard T.S."/>
            <person name="Juul-Madsen H.R."/>
        </authorList>
    </citation>
    <scope>NUCLEOTIDE SEQUENCE [LARGE SCALE GENOMIC DNA]</scope>
    <source>
        <strain evidence="5 6">DSM 45626</strain>
    </source>
</reference>
<keyword evidence="5" id="KW-0347">Helicase</keyword>
<dbReference type="GO" id="GO:0043138">
    <property type="term" value="F:3'-5' DNA helicase activity"/>
    <property type="evidence" value="ECO:0007669"/>
    <property type="project" value="TreeGrafter"/>
</dbReference>
<dbReference type="InterPro" id="IPR011545">
    <property type="entry name" value="DEAD/DEAH_box_helicase_dom"/>
</dbReference>
<dbReference type="InterPro" id="IPR001650">
    <property type="entry name" value="Helicase_C-like"/>
</dbReference>
<dbReference type="PANTHER" id="PTHR47957:SF3">
    <property type="entry name" value="ATP-DEPENDENT HELICASE HRQ1"/>
    <property type="match status" value="1"/>
</dbReference>
<dbReference type="SMART" id="SM00487">
    <property type="entry name" value="DEXDc"/>
    <property type="match status" value="1"/>
</dbReference>
<protein>
    <submittedName>
        <fullName evidence="5">ATP-dependent helicase YprA, contains C-terminal metal-binding DUF1998 domain</fullName>
    </submittedName>
</protein>
<sequence>MNPLELADRLRDDYRRFTWTTYPVADQGLKSRLERLTDEDSLLWRGPYLSVQPRFQLDETLDELVGRIGLPPELVRAFPQVDRLFTHQVRAVERIAAGRDTLVATGTGSGKTESFLVPVVAHAYRTRHRPGVKAIALYPMNALVNDQEDRVRTACEALGLRYGVYTGATPQHKRDDMQENPPDILLTNYSMLEFILTRREDRKLFGAGVLRHLVLDEIHTYQGALGTEIACLVRRLRGHVDSEEGLVCVGLSATVSAGGDHDADLRRTATFASALFAAPLDVDGIVEETPVPAPIADPTRIGAAPDAAALRAALVDGGNMQRLRALLGDPQDSPVVDLLRAELAQPRTVAELEAVLAALPQRAGVTVEDLRDEVAGWLLLGASTHTPAGPPVLEAKVHLFLRGLPRLMRCTGDGEHLLFNGATVCHRDGCEAQATFPLGVCLGCGQDYDLERAEPDGPVVRYLARRLHTDPVQDPDPRSPDWYPSLRCVRCGKAGNGSYCQGCGAAMREVIVAVPDAGKELTRCPVCGYGRSAGAVEGFTARTAAAVTATAFSLHSGLAGQSDDEQLRRLLVFADSRQDTAFQAGYIRARSRAIQVRRFIVEAVRDRQRRGQPPASFNGLVEDVFRRGQAAGLYDDPVGADARQRVLRVCEWDVLGEVANDERRPPTLERLGLISVGYPGLDALTTDDLDPLFAHTGADESGARWFLARILDLARTRRAVGHELLRARLDAKTEADLIDAGATVRLGAPVAGLGETAVKIPGTQPISMSYRSSLGNMVRKVFSVSTPDAIERTIKAAMELLIRHRLLNDVQVGTGKAQVRLRQVEPQAIEVRPPSETLRRCLACRAVQPGPSPRARCSTYNCKGVMQPWDGDPSDHERQLACGDDPLVVKAEEHSGQVPLEMREQIEERFKTGDLNLLVCTMTLELGVDLGQLLAVILRNVPPRPSNYAQRAGRAGRREERVALIVTFAGTMPHDSYYYARPVEMIRGSIRPPTFLLDNARVIQRHARSLALELCGEDLPLWMRDLVSEEEAGELLNIEDVQAALSGRAEEIAARIHEVFRCGLGDGDLPWLTLPWCRQVVDGFVSDLDKAIEPYRVRQKTLLEEWQQAAAKPGREATRAITSIGASLDAMRYTDRSRAYVLSYLNSMGFLPSYAFPTDTTTLSLERESVELSHDSVQALKDYAPGQLVYARGAKWFVDEIDLRRANLVNADGAGAIPSKNICPRCDTVNDNTAASCLSCDNLNLVPQVTVPMRALRAERRQRITADEEARSRRPFEVTHHLGAPMTAETWLFERPGLLLQWERGAALTVLNRGRISQNSQPGMPPEQFLVCTGCGMWFEAQPAPKPTRAQRERFARHDKRCTNQDLKLSVLMTERKVDCLQLLPDMEAVGIPPAQLPAFLASVRASLDLGCRTVLQAGNAEVAGFDWPRPDPNSDEAVMRLAVLYEEVPGGAGYLRQLAQQFGEVAATLVPVLDGCSCEQSCYACLRSYNNQVEADLLDRHLAADFLRTFAGAPDVEGRRIPVFTDGFIGLPRSPIERLLAGALINAGAPRGYAQYAWGDLGSTDGTPRPVTIADFAWLERKVAVFCDGWQHHHTPDRQASDKAKRDELAAAGWTVLSFWGGEIVRDADRCANMIIRHLRQG</sequence>
<feature type="domain" description="Helicase C-terminal" evidence="4">
    <location>
        <begin position="823"/>
        <end position="1003"/>
    </location>
</feature>
<proteinExistence type="predicted"/>
<dbReference type="Pfam" id="PF00271">
    <property type="entry name" value="Helicase_C"/>
    <property type="match status" value="1"/>
</dbReference>
<dbReference type="RefSeq" id="WP_091286299.1">
    <property type="nucleotide sequence ID" value="NZ_FMCW01000048.1"/>
</dbReference>
<dbReference type="InterPro" id="IPR027417">
    <property type="entry name" value="P-loop_NTPase"/>
</dbReference>
<dbReference type="GO" id="GO:0006289">
    <property type="term" value="P:nucleotide-excision repair"/>
    <property type="evidence" value="ECO:0007669"/>
    <property type="project" value="TreeGrafter"/>
</dbReference>
<dbReference type="SUPFAM" id="SSF52980">
    <property type="entry name" value="Restriction endonuclease-like"/>
    <property type="match status" value="1"/>
</dbReference>
<dbReference type="Pfam" id="PF00270">
    <property type="entry name" value="DEAD"/>
    <property type="match status" value="1"/>
</dbReference>
<keyword evidence="2" id="KW-0067">ATP-binding</keyword>
<dbReference type="Gene3D" id="3.40.50.300">
    <property type="entry name" value="P-loop containing nucleotide triphosphate hydrolases"/>
    <property type="match status" value="2"/>
</dbReference>
<dbReference type="InterPro" id="IPR007569">
    <property type="entry name" value="DUF559"/>
</dbReference>
<evidence type="ECO:0000256" key="2">
    <source>
        <dbReference type="ARBA" id="ARBA00022840"/>
    </source>
</evidence>
<feature type="domain" description="Helicase ATP-binding" evidence="3">
    <location>
        <begin position="92"/>
        <end position="273"/>
    </location>
</feature>
<dbReference type="SMART" id="SM00490">
    <property type="entry name" value="HELICc"/>
    <property type="match status" value="1"/>
</dbReference>
<dbReference type="InterPro" id="IPR018973">
    <property type="entry name" value="MZB"/>
</dbReference>
<dbReference type="Pfam" id="PF04480">
    <property type="entry name" value="DUF559"/>
    <property type="match status" value="1"/>
</dbReference>
<evidence type="ECO:0000259" key="4">
    <source>
        <dbReference type="PROSITE" id="PS51194"/>
    </source>
</evidence>
<evidence type="ECO:0000313" key="6">
    <source>
        <dbReference type="Proteomes" id="UP000199375"/>
    </source>
</evidence>
<dbReference type="GO" id="GO:0003676">
    <property type="term" value="F:nucleic acid binding"/>
    <property type="evidence" value="ECO:0007669"/>
    <property type="project" value="InterPro"/>
</dbReference>
<dbReference type="PROSITE" id="PS51194">
    <property type="entry name" value="HELICASE_CTER"/>
    <property type="match status" value="1"/>
</dbReference>